<dbReference type="PANTHER" id="PTHR23017">
    <property type="entry name" value="SERPENTINE RECEPTOR, CLASS X"/>
    <property type="match status" value="1"/>
</dbReference>
<dbReference type="PROSITE" id="PS50262">
    <property type="entry name" value="G_PROTEIN_RECEP_F1_2"/>
    <property type="match status" value="1"/>
</dbReference>
<name>A0AAE9F7L1_CAEBR</name>
<keyword evidence="9" id="KW-1185">Reference proteome</keyword>
<dbReference type="Proteomes" id="UP000829354">
    <property type="component" value="Chromosome V"/>
</dbReference>
<evidence type="ECO:0000256" key="6">
    <source>
        <dbReference type="SAM" id="Phobius"/>
    </source>
</evidence>
<dbReference type="Pfam" id="PF10328">
    <property type="entry name" value="7TM_GPCR_Srx"/>
    <property type="match status" value="1"/>
</dbReference>
<comment type="subcellular location">
    <subcellularLocation>
        <location evidence="1">Membrane</location>
    </subcellularLocation>
</comment>
<dbReference type="InterPro" id="IPR019430">
    <property type="entry name" value="7TM_GPCR_serpentine_rcpt_Srx"/>
</dbReference>
<feature type="transmembrane region" description="Helical" evidence="6">
    <location>
        <begin position="193"/>
        <end position="210"/>
    </location>
</feature>
<feature type="transmembrane region" description="Helical" evidence="6">
    <location>
        <begin position="77"/>
        <end position="103"/>
    </location>
</feature>
<keyword evidence="2 6" id="KW-0812">Transmembrane</keyword>
<dbReference type="InterPro" id="IPR017452">
    <property type="entry name" value="GPCR_Rhodpsn_7TM"/>
</dbReference>
<dbReference type="GO" id="GO:0016020">
    <property type="term" value="C:membrane"/>
    <property type="evidence" value="ECO:0007669"/>
    <property type="project" value="UniProtKB-SubCell"/>
</dbReference>
<proteinExistence type="predicted"/>
<evidence type="ECO:0000256" key="4">
    <source>
        <dbReference type="ARBA" id="ARBA00023136"/>
    </source>
</evidence>
<dbReference type="CDD" id="cd00637">
    <property type="entry name" value="7tm_classA_rhodopsin-like"/>
    <property type="match status" value="1"/>
</dbReference>
<sequence length="336" mass="38980">MEASDARISRMTPRDRREVERHPTMVIGVRKNENERCAHPDTMGTDRGAMQMLEEETMARRQSAFAKKKMLLNDIQLTGLVLFPVAFLGTFFNWTAVFVIYKLPSFRHAFGYLSSSQAFADAIHSTVFMLYFCPMVITGSEFLTEYSEHCGFILLFSYELSVQTHLIISMNRFFAVWAPYKYKIMFSDRNTKIIIFLIFILTLGFSFTFYEVLCSLEYSQKTGFFFFTDTPLCNAIGWYADFCKYLTIIIIIVILDISTIWKVRSINKKVRTSVDLQTTHRMSAKEINFLKQTIFQGFIFALELVSYFILPAHLSNKWAIFFSTSFAWVTVHALDG</sequence>
<feature type="transmembrane region" description="Helical" evidence="6">
    <location>
        <begin position="245"/>
        <end position="263"/>
    </location>
</feature>
<evidence type="ECO:0000313" key="8">
    <source>
        <dbReference type="EMBL" id="UMM36222.1"/>
    </source>
</evidence>
<feature type="region of interest" description="Disordered" evidence="5">
    <location>
        <begin position="1"/>
        <end position="21"/>
    </location>
</feature>
<evidence type="ECO:0000256" key="1">
    <source>
        <dbReference type="ARBA" id="ARBA00004370"/>
    </source>
</evidence>
<evidence type="ECO:0000256" key="3">
    <source>
        <dbReference type="ARBA" id="ARBA00022989"/>
    </source>
</evidence>
<dbReference type="PANTHER" id="PTHR23017:SF47">
    <property type="entry name" value="G-PROTEIN COUPLED RECEPTORS FAMILY 1 PROFILE DOMAIN-CONTAINING PROTEIN"/>
    <property type="match status" value="1"/>
</dbReference>
<dbReference type="AlphaFoldDB" id="A0AAE9F7L1"/>
<feature type="transmembrane region" description="Helical" evidence="6">
    <location>
        <begin position="289"/>
        <end position="310"/>
    </location>
</feature>
<dbReference type="SUPFAM" id="SSF81321">
    <property type="entry name" value="Family A G protein-coupled receptor-like"/>
    <property type="match status" value="1"/>
</dbReference>
<reference evidence="8 9" key="1">
    <citation type="submission" date="2022-04" db="EMBL/GenBank/DDBJ databases">
        <title>Chromosome-level reference genomes for two strains of Caenorhabditis briggsae: an improved platform for comparative genomics.</title>
        <authorList>
            <person name="Stevens L."/>
            <person name="Andersen E."/>
        </authorList>
    </citation>
    <scope>NUCLEOTIDE SEQUENCE [LARGE SCALE GENOMIC DNA]</scope>
    <source>
        <strain evidence="8">VX34</strain>
        <tissue evidence="8">Whole-organism</tissue>
    </source>
</reference>
<dbReference type="Gene3D" id="1.20.1070.10">
    <property type="entry name" value="Rhodopsin 7-helix transmembrane proteins"/>
    <property type="match status" value="1"/>
</dbReference>
<evidence type="ECO:0000259" key="7">
    <source>
        <dbReference type="PROSITE" id="PS50262"/>
    </source>
</evidence>
<protein>
    <recommendedName>
        <fullName evidence="7">G-protein coupled receptors family 1 profile domain-containing protein</fullName>
    </recommendedName>
</protein>
<feature type="domain" description="G-protein coupled receptors family 1 profile" evidence="7">
    <location>
        <begin position="92"/>
        <end position="310"/>
    </location>
</feature>
<accession>A0AAE9F7L1</accession>
<gene>
    <name evidence="8" type="ORF">L5515_008477</name>
</gene>
<keyword evidence="3 6" id="KW-1133">Transmembrane helix</keyword>
<evidence type="ECO:0000313" key="9">
    <source>
        <dbReference type="Proteomes" id="UP000829354"/>
    </source>
</evidence>
<evidence type="ECO:0000256" key="5">
    <source>
        <dbReference type="SAM" id="MobiDB-lite"/>
    </source>
</evidence>
<feature type="transmembrane region" description="Helical" evidence="6">
    <location>
        <begin position="123"/>
        <end position="143"/>
    </location>
</feature>
<keyword evidence="4 6" id="KW-0472">Membrane</keyword>
<organism evidence="8 9">
    <name type="scientific">Caenorhabditis briggsae</name>
    <dbReference type="NCBI Taxonomy" id="6238"/>
    <lineage>
        <taxon>Eukaryota</taxon>
        <taxon>Metazoa</taxon>
        <taxon>Ecdysozoa</taxon>
        <taxon>Nematoda</taxon>
        <taxon>Chromadorea</taxon>
        <taxon>Rhabditida</taxon>
        <taxon>Rhabditina</taxon>
        <taxon>Rhabditomorpha</taxon>
        <taxon>Rhabditoidea</taxon>
        <taxon>Rhabditidae</taxon>
        <taxon>Peloderinae</taxon>
        <taxon>Caenorhabditis</taxon>
    </lineage>
</organism>
<dbReference type="EMBL" id="CP092624">
    <property type="protein sequence ID" value="UMM36222.1"/>
    <property type="molecule type" value="Genomic_DNA"/>
</dbReference>
<evidence type="ECO:0000256" key="2">
    <source>
        <dbReference type="ARBA" id="ARBA00022692"/>
    </source>
</evidence>